<dbReference type="PANTHER" id="PTHR43537">
    <property type="entry name" value="TRANSCRIPTIONAL REGULATOR, GNTR FAMILY"/>
    <property type="match status" value="1"/>
</dbReference>
<dbReference type="EMBL" id="CP121308">
    <property type="protein sequence ID" value="WFP92507.1"/>
    <property type="molecule type" value="Genomic_DNA"/>
</dbReference>
<dbReference type="AlphaFoldDB" id="A0A9Q8YBC3"/>
<gene>
    <name evidence="5" type="ORF">NE863_09330</name>
    <name evidence="6" type="ORF">P4B07_09160</name>
</gene>
<dbReference type="Pfam" id="PF00392">
    <property type="entry name" value="GntR"/>
    <property type="match status" value="1"/>
</dbReference>
<dbReference type="GeneID" id="29517170"/>
<dbReference type="SUPFAM" id="SSF46785">
    <property type="entry name" value="Winged helix' DNA-binding domain"/>
    <property type="match status" value="1"/>
</dbReference>
<dbReference type="InterPro" id="IPR000524">
    <property type="entry name" value="Tscrpt_reg_HTH_GntR"/>
</dbReference>
<evidence type="ECO:0000313" key="7">
    <source>
        <dbReference type="Proteomes" id="UP001055460"/>
    </source>
</evidence>
<dbReference type="GO" id="GO:0003700">
    <property type="term" value="F:DNA-binding transcription factor activity"/>
    <property type="evidence" value="ECO:0007669"/>
    <property type="project" value="InterPro"/>
</dbReference>
<dbReference type="Gene3D" id="1.10.10.10">
    <property type="entry name" value="Winged helix-like DNA-binding domain superfamily/Winged helix DNA-binding domain"/>
    <property type="match status" value="1"/>
</dbReference>
<accession>A0A9Q8YBC3</accession>
<keyword evidence="3" id="KW-0804">Transcription</keyword>
<dbReference type="Proteomes" id="UP001055460">
    <property type="component" value="Chromosome"/>
</dbReference>
<dbReference type="Pfam" id="PF07729">
    <property type="entry name" value="FCD"/>
    <property type="match status" value="1"/>
</dbReference>
<evidence type="ECO:0000259" key="4">
    <source>
        <dbReference type="PROSITE" id="PS50949"/>
    </source>
</evidence>
<dbReference type="Gene3D" id="1.20.120.530">
    <property type="entry name" value="GntR ligand-binding domain-like"/>
    <property type="match status" value="1"/>
</dbReference>
<proteinExistence type="predicted"/>
<dbReference type="InterPro" id="IPR008920">
    <property type="entry name" value="TF_FadR/GntR_C"/>
</dbReference>
<dbReference type="PROSITE" id="PS50949">
    <property type="entry name" value="HTH_GNTR"/>
    <property type="match status" value="1"/>
</dbReference>
<dbReference type="KEGG" id="eah:FA04_09010"/>
<evidence type="ECO:0000256" key="1">
    <source>
        <dbReference type="ARBA" id="ARBA00023015"/>
    </source>
</evidence>
<dbReference type="SUPFAM" id="SSF48008">
    <property type="entry name" value="GntR ligand-binding domain-like"/>
    <property type="match status" value="1"/>
</dbReference>
<keyword evidence="8" id="KW-1185">Reference proteome</keyword>
<dbReference type="OrthoDB" id="6087511at2"/>
<organism evidence="5 7">
    <name type="scientific">Ensifer adhaerens</name>
    <name type="common">Sinorhizobium morelense</name>
    <dbReference type="NCBI Taxonomy" id="106592"/>
    <lineage>
        <taxon>Bacteria</taxon>
        <taxon>Pseudomonadati</taxon>
        <taxon>Pseudomonadota</taxon>
        <taxon>Alphaproteobacteria</taxon>
        <taxon>Hyphomicrobiales</taxon>
        <taxon>Rhizobiaceae</taxon>
        <taxon>Sinorhizobium/Ensifer group</taxon>
        <taxon>Ensifer</taxon>
    </lineage>
</organism>
<evidence type="ECO:0000313" key="8">
    <source>
        <dbReference type="Proteomes" id="UP001214094"/>
    </source>
</evidence>
<name>A0A9Q8YBC3_ENSAD</name>
<evidence type="ECO:0000313" key="5">
    <source>
        <dbReference type="EMBL" id="USJ25146.1"/>
    </source>
</evidence>
<reference evidence="5" key="1">
    <citation type="submission" date="2022-06" db="EMBL/GenBank/DDBJ databases">
        <title>Physiological and biochemical characterization and genomic elucidation of a strain of the genus Ensifer adhaerens M8 that combines arsenic oxidation and chromium reduction.</title>
        <authorList>
            <person name="Li X."/>
            <person name="Yu c."/>
        </authorList>
    </citation>
    <scope>NUCLEOTIDE SEQUENCE</scope>
    <source>
        <strain evidence="5">M8</strain>
    </source>
</reference>
<sequence>MSDDLTEMLAPEEKPEDKKDVTDLLLHDILTGTLPAGAWLKQIDLERRYDCTRPEVRRALDRLSQRRLVQHNPNRGYQVYELDDQRTQEISDIRVILETGVADRMVANATPATIAELRQLARQFDEMSFRGSIMEHYDANLAFHRALLMLSGNSELVDVVAEIRQRTVSAPVSQWRTRARIEQSAREHHLMVDALEARDLPELKRLIEIHIRQAPIKV</sequence>
<dbReference type="InterPro" id="IPR036390">
    <property type="entry name" value="WH_DNA-bd_sf"/>
</dbReference>
<keyword evidence="2" id="KW-0238">DNA-binding</keyword>
<dbReference type="SMART" id="SM00345">
    <property type="entry name" value="HTH_GNTR"/>
    <property type="match status" value="1"/>
</dbReference>
<evidence type="ECO:0000256" key="2">
    <source>
        <dbReference type="ARBA" id="ARBA00023125"/>
    </source>
</evidence>
<reference evidence="6 8" key="2">
    <citation type="submission" date="2023-03" db="EMBL/GenBank/DDBJ databases">
        <title>Comparative genome and transcriptome analysis combination mining strategies for increasing vitamin B12 production of Ensifer adhaerens strain.</title>
        <authorList>
            <person name="Yongheng L."/>
        </authorList>
    </citation>
    <scope>NUCLEOTIDE SEQUENCE [LARGE SCALE GENOMIC DNA]</scope>
    <source>
        <strain evidence="6 8">Casida A-T305</strain>
    </source>
</reference>
<evidence type="ECO:0000256" key="3">
    <source>
        <dbReference type="ARBA" id="ARBA00023163"/>
    </source>
</evidence>
<dbReference type="EMBL" id="CP098807">
    <property type="protein sequence ID" value="USJ25146.1"/>
    <property type="molecule type" value="Genomic_DNA"/>
</dbReference>
<dbReference type="Proteomes" id="UP001214094">
    <property type="component" value="Chromosome"/>
</dbReference>
<dbReference type="PANTHER" id="PTHR43537:SF45">
    <property type="entry name" value="GNTR FAMILY REGULATORY PROTEIN"/>
    <property type="match status" value="1"/>
</dbReference>
<dbReference type="InterPro" id="IPR036388">
    <property type="entry name" value="WH-like_DNA-bd_sf"/>
</dbReference>
<dbReference type="InterPro" id="IPR011711">
    <property type="entry name" value="GntR_C"/>
</dbReference>
<dbReference type="SMART" id="SM00895">
    <property type="entry name" value="FCD"/>
    <property type="match status" value="1"/>
</dbReference>
<evidence type="ECO:0000313" key="6">
    <source>
        <dbReference type="EMBL" id="WFP92507.1"/>
    </source>
</evidence>
<dbReference type="RefSeq" id="WP_034788143.1">
    <property type="nucleotide sequence ID" value="NZ_CP015880.1"/>
</dbReference>
<keyword evidence="1" id="KW-0805">Transcription regulation</keyword>
<dbReference type="GO" id="GO:0003677">
    <property type="term" value="F:DNA binding"/>
    <property type="evidence" value="ECO:0007669"/>
    <property type="project" value="UniProtKB-KW"/>
</dbReference>
<protein>
    <submittedName>
        <fullName evidence="5">GntR family transcriptional regulator</fullName>
    </submittedName>
</protein>
<feature type="domain" description="HTH gntR-type" evidence="4">
    <location>
        <begin position="15"/>
        <end position="82"/>
    </location>
</feature>